<sequence length="235" mass="26700">MTKKIIISNFVVFVFAIGGYILTAKLIEENKTVSCSSLSENECIANKRCDVITGPSSCFGGDDLLSLCTADLTFKRCRTITQEEFKKTNEKEKNCNDFGGTWKSSVKIGGTCTCTNTNKMQDRDYFAYLEKGGSIRFVENAGCISDKALCEKNNGTWKTNFQAEAYTTPYDPFINRPKNIHKEDCKGENYQCTNTNEDYTKGERKNCFYEWDEEKNTCLLAVYDFEEVNTPCIYN</sequence>
<dbReference type="EMBL" id="PFPL01000023">
    <property type="protein sequence ID" value="PIZ96411.1"/>
    <property type="molecule type" value="Genomic_DNA"/>
</dbReference>
<keyword evidence="1" id="KW-1133">Transmembrane helix</keyword>
<feature type="transmembrane region" description="Helical" evidence="1">
    <location>
        <begin position="7"/>
        <end position="27"/>
    </location>
</feature>
<evidence type="ECO:0000256" key="1">
    <source>
        <dbReference type="SAM" id="Phobius"/>
    </source>
</evidence>
<dbReference type="AlphaFoldDB" id="A0A2M7VBI6"/>
<gene>
    <name evidence="2" type="ORF">COX80_01485</name>
</gene>
<comment type="caution">
    <text evidence="2">The sequence shown here is derived from an EMBL/GenBank/DDBJ whole genome shotgun (WGS) entry which is preliminary data.</text>
</comment>
<protein>
    <submittedName>
        <fullName evidence="2">Uncharacterized protein</fullName>
    </submittedName>
</protein>
<dbReference type="Proteomes" id="UP000231453">
    <property type="component" value="Unassembled WGS sequence"/>
</dbReference>
<organism evidence="2 3">
    <name type="scientific">Candidatus Magasanikbacteria bacterium CG_4_10_14_0_2_um_filter_33_14</name>
    <dbReference type="NCBI Taxonomy" id="1974636"/>
    <lineage>
        <taxon>Bacteria</taxon>
        <taxon>Candidatus Magasanikiibacteriota</taxon>
    </lineage>
</organism>
<evidence type="ECO:0000313" key="2">
    <source>
        <dbReference type="EMBL" id="PIZ96411.1"/>
    </source>
</evidence>
<reference evidence="3" key="1">
    <citation type="submission" date="2017-09" db="EMBL/GenBank/DDBJ databases">
        <title>Depth-based differentiation of microbial function through sediment-hosted aquifers and enrichment of novel symbionts in the deep terrestrial subsurface.</title>
        <authorList>
            <person name="Probst A.J."/>
            <person name="Ladd B."/>
            <person name="Jarett J.K."/>
            <person name="Geller-Mcgrath D.E."/>
            <person name="Sieber C.M.K."/>
            <person name="Emerson J.B."/>
            <person name="Anantharaman K."/>
            <person name="Thomas B.C."/>
            <person name="Malmstrom R."/>
            <person name="Stieglmeier M."/>
            <person name="Klingl A."/>
            <person name="Woyke T."/>
            <person name="Ryan C.M."/>
            <person name="Banfield J.F."/>
        </authorList>
    </citation>
    <scope>NUCLEOTIDE SEQUENCE [LARGE SCALE GENOMIC DNA]</scope>
</reference>
<keyword evidence="1" id="KW-0812">Transmembrane</keyword>
<name>A0A2M7VBI6_9BACT</name>
<evidence type="ECO:0000313" key="3">
    <source>
        <dbReference type="Proteomes" id="UP000231453"/>
    </source>
</evidence>
<proteinExistence type="predicted"/>
<accession>A0A2M7VBI6</accession>
<keyword evidence="1" id="KW-0472">Membrane</keyword>